<gene>
    <name evidence="1" type="ORF">A8E72_24415</name>
</gene>
<dbReference type="AlphaFoldDB" id="A0A1V2VZ32"/>
<evidence type="ECO:0000313" key="1">
    <source>
        <dbReference type="EMBL" id="ONU80732.1"/>
    </source>
</evidence>
<organism evidence="1 2">
    <name type="scientific">Burkholderia cenocepacia</name>
    <dbReference type="NCBI Taxonomy" id="95486"/>
    <lineage>
        <taxon>Bacteria</taxon>
        <taxon>Pseudomonadati</taxon>
        <taxon>Pseudomonadota</taxon>
        <taxon>Betaproteobacteria</taxon>
        <taxon>Burkholderiales</taxon>
        <taxon>Burkholderiaceae</taxon>
        <taxon>Burkholderia</taxon>
        <taxon>Burkholderia cepacia complex</taxon>
    </lineage>
</organism>
<dbReference type="OrthoDB" id="9862640at2"/>
<protein>
    <submittedName>
        <fullName evidence="1">Uncharacterized protein</fullName>
    </submittedName>
</protein>
<dbReference type="Proteomes" id="UP000188543">
    <property type="component" value="Unassembled WGS sequence"/>
</dbReference>
<dbReference type="EMBL" id="MUTJ01000077">
    <property type="protein sequence ID" value="ONU80732.1"/>
    <property type="molecule type" value="Genomic_DNA"/>
</dbReference>
<proteinExistence type="predicted"/>
<comment type="caution">
    <text evidence="1">The sequence shown here is derived from an EMBL/GenBank/DDBJ whole genome shotgun (WGS) entry which is preliminary data.</text>
</comment>
<sequence length="69" mass="7943">MARRTVRSGFILTVVARRGPNSARHAHRMHTDRRCRPADYAFPDIIGSSVSRGGMKIPDFIRLVYFNKR</sequence>
<accession>A0A1V2VZ32</accession>
<reference evidence="1 2" key="1">
    <citation type="submission" date="2016-08" db="EMBL/GenBank/DDBJ databases">
        <authorList>
            <person name="Seilhamer J.J."/>
        </authorList>
    </citation>
    <scope>NUCLEOTIDE SEQUENCE [LARGE SCALE GENOMIC DNA]</scope>
    <source>
        <strain evidence="1 2">VC14762</strain>
    </source>
</reference>
<name>A0A1V2VZ32_9BURK</name>
<evidence type="ECO:0000313" key="2">
    <source>
        <dbReference type="Proteomes" id="UP000188543"/>
    </source>
</evidence>